<evidence type="ECO:0000256" key="9">
    <source>
        <dbReference type="ARBA" id="ARBA00022723"/>
    </source>
</evidence>
<dbReference type="PANTHER" id="PTHR12053:SF3">
    <property type="entry name" value="CARBOXYPEPTIDASE Q"/>
    <property type="match status" value="1"/>
</dbReference>
<keyword evidence="16" id="KW-0865">Zymogen</keyword>
<keyword evidence="8" id="KW-0645">Protease</keyword>
<feature type="chain" id="PRO_5015402517" description="Carboxypeptidase Q" evidence="22">
    <location>
        <begin position="27"/>
        <end position="508"/>
    </location>
</feature>
<dbReference type="PANTHER" id="PTHR12053">
    <property type="entry name" value="PROTEASE FAMILY M28 PLASMA GLUTAMATE CARBOXYPEPTIDASE-RELATED"/>
    <property type="match status" value="1"/>
</dbReference>
<evidence type="ECO:0000256" key="21">
    <source>
        <dbReference type="SAM" id="MobiDB-lite"/>
    </source>
</evidence>
<dbReference type="GO" id="GO:0043171">
    <property type="term" value="P:peptide catabolic process"/>
    <property type="evidence" value="ECO:0007669"/>
    <property type="project" value="TreeGrafter"/>
</dbReference>
<evidence type="ECO:0000256" key="14">
    <source>
        <dbReference type="ARBA" id="ARBA00023034"/>
    </source>
</evidence>
<dbReference type="Gene3D" id="3.50.30.30">
    <property type="match status" value="1"/>
</dbReference>
<evidence type="ECO:0000256" key="12">
    <source>
        <dbReference type="ARBA" id="ARBA00022824"/>
    </source>
</evidence>
<evidence type="ECO:0000256" key="3">
    <source>
        <dbReference type="ARBA" id="ARBA00004555"/>
    </source>
</evidence>
<organism evidence="24 25">
    <name type="scientific">Candidatus Sulfotelmatobacter kueseliae</name>
    <dbReference type="NCBI Taxonomy" id="2042962"/>
    <lineage>
        <taxon>Bacteria</taxon>
        <taxon>Pseudomonadati</taxon>
        <taxon>Acidobacteriota</taxon>
        <taxon>Terriglobia</taxon>
        <taxon>Terriglobales</taxon>
        <taxon>Candidatus Korobacteraceae</taxon>
        <taxon>Candidatus Sulfotelmatobacter</taxon>
    </lineage>
</organism>
<dbReference type="GO" id="GO:0004180">
    <property type="term" value="F:carboxypeptidase activity"/>
    <property type="evidence" value="ECO:0007669"/>
    <property type="project" value="UniProtKB-KW"/>
</dbReference>
<evidence type="ECO:0000256" key="17">
    <source>
        <dbReference type="ARBA" id="ARBA00023180"/>
    </source>
</evidence>
<evidence type="ECO:0000256" key="2">
    <source>
        <dbReference type="ARBA" id="ARBA00004371"/>
    </source>
</evidence>
<keyword evidence="17" id="KW-0325">Glycoprotein</keyword>
<keyword evidence="12" id="KW-0256">Endoplasmic reticulum</keyword>
<keyword evidence="18" id="KW-0458">Lysosome</keyword>
<protein>
    <recommendedName>
        <fullName evidence="5">Carboxypeptidase Q</fullName>
    </recommendedName>
    <alternativeName>
        <fullName evidence="20">Plasma glutamate carboxypeptidase</fullName>
    </alternativeName>
</protein>
<evidence type="ECO:0000256" key="19">
    <source>
        <dbReference type="ARBA" id="ARBA00025833"/>
    </source>
</evidence>
<dbReference type="Gene3D" id="3.40.630.10">
    <property type="entry name" value="Zn peptidases"/>
    <property type="match status" value="1"/>
</dbReference>
<evidence type="ECO:0000256" key="16">
    <source>
        <dbReference type="ARBA" id="ARBA00023145"/>
    </source>
</evidence>
<dbReference type="GO" id="GO:0006508">
    <property type="term" value="P:proteolysis"/>
    <property type="evidence" value="ECO:0007669"/>
    <property type="project" value="UniProtKB-KW"/>
</dbReference>
<proteinExistence type="predicted"/>
<evidence type="ECO:0000256" key="20">
    <source>
        <dbReference type="ARBA" id="ARBA00033328"/>
    </source>
</evidence>
<keyword evidence="6" id="KW-0964">Secreted</keyword>
<comment type="subunit">
    <text evidence="19">Homodimer. The monomeric form is inactive while the homodimer is active.</text>
</comment>
<dbReference type="GO" id="GO:0070573">
    <property type="term" value="F:metallodipeptidase activity"/>
    <property type="evidence" value="ECO:0007669"/>
    <property type="project" value="InterPro"/>
</dbReference>
<keyword evidence="14" id="KW-0333">Golgi apparatus</keyword>
<reference evidence="25" key="1">
    <citation type="submission" date="2018-02" db="EMBL/GenBank/DDBJ databases">
        <authorList>
            <person name="Hausmann B."/>
        </authorList>
    </citation>
    <scope>NUCLEOTIDE SEQUENCE [LARGE SCALE GENOMIC DNA]</scope>
    <source>
        <strain evidence="25">Peat soil MAG SbA1</strain>
    </source>
</reference>
<evidence type="ECO:0000256" key="6">
    <source>
        <dbReference type="ARBA" id="ARBA00022525"/>
    </source>
</evidence>
<dbReference type="Pfam" id="PF04389">
    <property type="entry name" value="Peptidase_M28"/>
    <property type="match status" value="1"/>
</dbReference>
<keyword evidence="9" id="KW-0479">Metal-binding</keyword>
<evidence type="ECO:0000256" key="13">
    <source>
        <dbReference type="ARBA" id="ARBA00022833"/>
    </source>
</evidence>
<dbReference type="GO" id="GO:0005615">
    <property type="term" value="C:extracellular space"/>
    <property type="evidence" value="ECO:0007669"/>
    <property type="project" value="TreeGrafter"/>
</dbReference>
<keyword evidence="11" id="KW-0378">Hydrolase</keyword>
<evidence type="ECO:0000256" key="5">
    <source>
        <dbReference type="ARBA" id="ARBA00014116"/>
    </source>
</evidence>
<gene>
    <name evidence="24" type="ORF">SBA1_650004</name>
</gene>
<accession>A0A2U3L3F7</accession>
<feature type="signal peptide" evidence="22">
    <location>
        <begin position="1"/>
        <end position="26"/>
    </location>
</feature>
<keyword evidence="13" id="KW-0862">Zinc</keyword>
<dbReference type="GO" id="GO:0046872">
    <property type="term" value="F:metal ion binding"/>
    <property type="evidence" value="ECO:0007669"/>
    <property type="project" value="UniProtKB-KW"/>
</dbReference>
<dbReference type="GO" id="GO:0005764">
    <property type="term" value="C:lysosome"/>
    <property type="evidence" value="ECO:0007669"/>
    <property type="project" value="UniProtKB-SubCell"/>
</dbReference>
<dbReference type="EMBL" id="OMOD01000161">
    <property type="protein sequence ID" value="SPF46455.1"/>
    <property type="molecule type" value="Genomic_DNA"/>
</dbReference>
<keyword evidence="15" id="KW-0482">Metalloprotease</keyword>
<feature type="domain" description="Peptidase M28" evidence="23">
    <location>
        <begin position="305"/>
        <end position="493"/>
    </location>
</feature>
<sequence length="508" mass="53437">MTTTTFRSRILLAVVCALACLITAQAQTPQQPKPAQPSSQSSAQTSSQNSRGAAPQMSQEQQDNFPPQLRGELEAIKTAALADDYAYQQLAHLTENIGPRPSGSAQANAAVDYVAGELRKLGLEVQLEEVKVPHWVRGVETAELVEYAGQVPGTAQKVVLTALGGSTSTAPEGIVADVVVVNNFDELKALGREKVAGKIVLFNELFDKQKAAAGLSFMAYGEAVRYRGAGSKAAADLGAVAALIRSVASADFRLPHTGWSQAAGIPAGAVTAEDADLMAHLAAQGKLRMRLTLTPQKLADATSYNVIADLKGSEHPEQIIVVSGHLDSWDLGTGAIDDGAGVVVAMEAAEIAQKLHLRPRRTLRVVAWMDEETGGSGSKTYTKDHASEFVQHVAAIECDTGAAHPVGFDVKISPHAIELLRPVAEVLGSIGATALQPSSYAPGADITAMSEAGVPALGILQDGRLYFNYHHSAADTLDKVLPSELRENAAAMAVMGYALASMKDPLPR</sequence>
<evidence type="ECO:0000313" key="24">
    <source>
        <dbReference type="EMBL" id="SPF46455.1"/>
    </source>
</evidence>
<dbReference type="InterPro" id="IPR007484">
    <property type="entry name" value="Peptidase_M28"/>
</dbReference>
<evidence type="ECO:0000256" key="8">
    <source>
        <dbReference type="ARBA" id="ARBA00022670"/>
    </source>
</evidence>
<evidence type="ECO:0000313" key="25">
    <source>
        <dbReference type="Proteomes" id="UP000238701"/>
    </source>
</evidence>
<feature type="region of interest" description="Disordered" evidence="21">
    <location>
        <begin position="27"/>
        <end position="64"/>
    </location>
</feature>
<dbReference type="AlphaFoldDB" id="A0A2U3L3F7"/>
<keyword evidence="10 22" id="KW-0732">Signal</keyword>
<dbReference type="Proteomes" id="UP000238701">
    <property type="component" value="Unassembled WGS sequence"/>
</dbReference>
<evidence type="ECO:0000256" key="7">
    <source>
        <dbReference type="ARBA" id="ARBA00022645"/>
    </source>
</evidence>
<dbReference type="InterPro" id="IPR039866">
    <property type="entry name" value="CPQ"/>
</dbReference>
<evidence type="ECO:0000256" key="11">
    <source>
        <dbReference type="ARBA" id="ARBA00022801"/>
    </source>
</evidence>
<evidence type="ECO:0000256" key="1">
    <source>
        <dbReference type="ARBA" id="ARBA00004240"/>
    </source>
</evidence>
<feature type="compositionally biased region" description="Low complexity" evidence="21">
    <location>
        <begin position="36"/>
        <end position="48"/>
    </location>
</feature>
<comment type="subcellular location">
    <subcellularLocation>
        <location evidence="1">Endoplasmic reticulum</location>
    </subcellularLocation>
    <subcellularLocation>
        <location evidence="3">Golgi apparatus</location>
    </subcellularLocation>
    <subcellularLocation>
        <location evidence="2">Lysosome</location>
    </subcellularLocation>
    <subcellularLocation>
        <location evidence="4">Secreted</location>
    </subcellularLocation>
</comment>
<evidence type="ECO:0000259" key="23">
    <source>
        <dbReference type="Pfam" id="PF04389"/>
    </source>
</evidence>
<name>A0A2U3L3F7_9BACT</name>
<dbReference type="SUPFAM" id="SSF53187">
    <property type="entry name" value="Zn-dependent exopeptidases"/>
    <property type="match status" value="1"/>
</dbReference>
<evidence type="ECO:0000256" key="18">
    <source>
        <dbReference type="ARBA" id="ARBA00023228"/>
    </source>
</evidence>
<evidence type="ECO:0000256" key="4">
    <source>
        <dbReference type="ARBA" id="ARBA00004613"/>
    </source>
</evidence>
<keyword evidence="7" id="KW-0121">Carboxypeptidase</keyword>
<evidence type="ECO:0000256" key="22">
    <source>
        <dbReference type="SAM" id="SignalP"/>
    </source>
</evidence>
<evidence type="ECO:0000256" key="15">
    <source>
        <dbReference type="ARBA" id="ARBA00023049"/>
    </source>
</evidence>
<evidence type="ECO:0000256" key="10">
    <source>
        <dbReference type="ARBA" id="ARBA00022729"/>
    </source>
</evidence>